<comment type="caution">
    <text evidence="2">The sequence shown here is derived from an EMBL/GenBank/DDBJ whole genome shotgun (WGS) entry which is preliminary data.</text>
</comment>
<proteinExistence type="predicted"/>
<sequence length="523" mass="59216">MTGRTPLAPRYFPAALITVDQVTIIWVFIIPEQTYYSPPTMPSLLEIPPELVEQIISDLAEGEPPSRKLIYEQPSKSLLDHDYHPLKDLSCTCRILRRLCFTSLFSALKLNMEVGTGFLEFIKSSQLAGRVDSLVLYTTTGCLGNSSFLWPRMVEVVDRVNAPSMTIIFPPSLFTEILPYSLNLDHAWAFSIDYQVLHLEMAPNSVAPKTPEDVVKESNVFAMRPWTHCTYNEGSSVEAYSTYEYYLKDKPSLFCPSNSNQFVRTMQNSLDHITSLDLITVFPTNHLWSFGKFISFMKSLRHLRTQLAPTPSNNILDDPSSLGKCQTKDLWMEFESSYARLVDFVAGGGYDEFELGALEQFTILDYANAALRETIDGVVGNRLDEWERGPSGGNVISSNELAKRQDSDAVHDHGHGERLDSDAIYDHAKRQDFDAVYDHDHGEHLDSDAIYDHAKRQDFDAVYDHDHGQHLDSDAIYDHAKRQDSDAVYDHDHGERLDSDAIYDHAKRQENADASYDHAASPK</sequence>
<keyword evidence="3" id="KW-1185">Reference proteome</keyword>
<accession>A0A8H6FXI1</accession>
<dbReference type="Proteomes" id="UP000578531">
    <property type="component" value="Unassembled WGS sequence"/>
</dbReference>
<evidence type="ECO:0008006" key="4">
    <source>
        <dbReference type="Google" id="ProtNLM"/>
    </source>
</evidence>
<feature type="compositionally biased region" description="Basic and acidic residues" evidence="1">
    <location>
        <begin position="401"/>
        <end position="422"/>
    </location>
</feature>
<dbReference type="RefSeq" id="XP_037165993.1">
    <property type="nucleotide sequence ID" value="XM_037306869.1"/>
</dbReference>
<name>A0A8H6FXI1_9LECA</name>
<protein>
    <recommendedName>
        <fullName evidence="4">F-box domain-containing protein</fullName>
    </recommendedName>
</protein>
<organism evidence="2 3">
    <name type="scientific">Letharia columbiana</name>
    <dbReference type="NCBI Taxonomy" id="112416"/>
    <lineage>
        <taxon>Eukaryota</taxon>
        <taxon>Fungi</taxon>
        <taxon>Dikarya</taxon>
        <taxon>Ascomycota</taxon>
        <taxon>Pezizomycotina</taxon>
        <taxon>Lecanoromycetes</taxon>
        <taxon>OSLEUM clade</taxon>
        <taxon>Lecanoromycetidae</taxon>
        <taxon>Lecanorales</taxon>
        <taxon>Lecanorineae</taxon>
        <taxon>Parmeliaceae</taxon>
        <taxon>Letharia</taxon>
    </lineage>
</organism>
<evidence type="ECO:0000313" key="2">
    <source>
        <dbReference type="EMBL" id="KAF6236660.1"/>
    </source>
</evidence>
<dbReference type="GeneID" id="59286615"/>
<dbReference type="AlphaFoldDB" id="A0A8H6FXI1"/>
<feature type="region of interest" description="Disordered" evidence="1">
    <location>
        <begin position="389"/>
        <end position="422"/>
    </location>
</feature>
<reference evidence="2 3" key="1">
    <citation type="journal article" date="2020" name="Genomics">
        <title>Complete, high-quality genomes from long-read metagenomic sequencing of two wolf lichen thalli reveals enigmatic genome architecture.</title>
        <authorList>
            <person name="McKenzie S.K."/>
            <person name="Walston R.F."/>
            <person name="Allen J.L."/>
        </authorList>
    </citation>
    <scope>NUCLEOTIDE SEQUENCE [LARGE SCALE GENOMIC DNA]</scope>
    <source>
        <strain evidence="2">WasteWater2</strain>
    </source>
</reference>
<dbReference type="EMBL" id="JACCJC010000017">
    <property type="protein sequence ID" value="KAF6236660.1"/>
    <property type="molecule type" value="Genomic_DNA"/>
</dbReference>
<gene>
    <name evidence="2" type="ORF">HO173_004951</name>
</gene>
<dbReference type="OrthoDB" id="5296720at2759"/>
<evidence type="ECO:0000256" key="1">
    <source>
        <dbReference type="SAM" id="MobiDB-lite"/>
    </source>
</evidence>
<evidence type="ECO:0000313" key="3">
    <source>
        <dbReference type="Proteomes" id="UP000578531"/>
    </source>
</evidence>